<comment type="caution">
    <text evidence="2">The sequence shown here is derived from an EMBL/GenBank/DDBJ whole genome shotgun (WGS) entry which is preliminary data.</text>
</comment>
<sequence length="205" mass="22019">MTAGSDNRGMATPARVGTRTVDDPLALRALAHPLRRSLYSLVAREGTLTSAEAAKSLDISHALASHHLRQLAKYGFVEPAEATDARARPWRVATTSFSVDSSDPDSRAPADYLERHAVEQAAADLAAWQERRAQEPRQALPGGVSESLLYLTPDELAEALAAWRAVVAPLAERRPIGHHDTRPADAVPVSFTLVAVPLEPTEHGG</sequence>
<protein>
    <submittedName>
        <fullName evidence="2">ArsR family transcriptional regulator</fullName>
    </submittedName>
</protein>
<evidence type="ECO:0000313" key="2">
    <source>
        <dbReference type="EMBL" id="RKR73363.1"/>
    </source>
</evidence>
<dbReference type="Proteomes" id="UP000280008">
    <property type="component" value="Unassembled WGS sequence"/>
</dbReference>
<evidence type="ECO:0000313" key="3">
    <source>
        <dbReference type="Proteomes" id="UP000280008"/>
    </source>
</evidence>
<dbReference type="CDD" id="cd00090">
    <property type="entry name" value="HTH_ARSR"/>
    <property type="match status" value="1"/>
</dbReference>
<proteinExistence type="predicted"/>
<dbReference type="InterPro" id="IPR036390">
    <property type="entry name" value="WH_DNA-bd_sf"/>
</dbReference>
<dbReference type="SMART" id="SM00418">
    <property type="entry name" value="HTH_ARSR"/>
    <property type="match status" value="1"/>
</dbReference>
<dbReference type="Pfam" id="PF12840">
    <property type="entry name" value="HTH_20"/>
    <property type="match status" value="1"/>
</dbReference>
<reference evidence="2 3" key="1">
    <citation type="submission" date="2018-10" db="EMBL/GenBank/DDBJ databases">
        <title>Sequencing the genomes of 1000 actinobacteria strains.</title>
        <authorList>
            <person name="Klenk H.-P."/>
        </authorList>
    </citation>
    <scope>NUCLEOTIDE SEQUENCE [LARGE SCALE GENOMIC DNA]</scope>
    <source>
        <strain evidence="2 3">DSM 17894</strain>
    </source>
</reference>
<accession>A0A495IBI9</accession>
<dbReference type="AlphaFoldDB" id="A0A495IBI9"/>
<dbReference type="SUPFAM" id="SSF46785">
    <property type="entry name" value="Winged helix' DNA-binding domain"/>
    <property type="match status" value="1"/>
</dbReference>
<name>A0A495IBI9_9MICO</name>
<keyword evidence="3" id="KW-1185">Reference proteome</keyword>
<dbReference type="Gene3D" id="1.10.10.10">
    <property type="entry name" value="Winged helix-like DNA-binding domain superfamily/Winged helix DNA-binding domain"/>
    <property type="match status" value="1"/>
</dbReference>
<gene>
    <name evidence="2" type="ORF">C8E83_0455</name>
</gene>
<dbReference type="InterPro" id="IPR001845">
    <property type="entry name" value="HTH_ArsR_DNA-bd_dom"/>
</dbReference>
<evidence type="ECO:0000259" key="1">
    <source>
        <dbReference type="SMART" id="SM00418"/>
    </source>
</evidence>
<dbReference type="GO" id="GO:0003700">
    <property type="term" value="F:DNA-binding transcription factor activity"/>
    <property type="evidence" value="ECO:0007669"/>
    <property type="project" value="InterPro"/>
</dbReference>
<organism evidence="2 3">
    <name type="scientific">Frondihabitans australicus</name>
    <dbReference type="NCBI Taxonomy" id="386892"/>
    <lineage>
        <taxon>Bacteria</taxon>
        <taxon>Bacillati</taxon>
        <taxon>Actinomycetota</taxon>
        <taxon>Actinomycetes</taxon>
        <taxon>Micrococcales</taxon>
        <taxon>Microbacteriaceae</taxon>
        <taxon>Frondihabitans</taxon>
    </lineage>
</organism>
<dbReference type="EMBL" id="RBKS01000001">
    <property type="protein sequence ID" value="RKR73363.1"/>
    <property type="molecule type" value="Genomic_DNA"/>
</dbReference>
<feature type="domain" description="HTH arsR-type" evidence="1">
    <location>
        <begin position="25"/>
        <end position="108"/>
    </location>
</feature>
<dbReference type="InterPro" id="IPR011991">
    <property type="entry name" value="ArsR-like_HTH"/>
</dbReference>
<dbReference type="InterPro" id="IPR036388">
    <property type="entry name" value="WH-like_DNA-bd_sf"/>
</dbReference>